<dbReference type="PANTHER" id="PTHR10504:SF143">
    <property type="entry name" value="BPI2 DOMAIN-CONTAINING PROTEIN"/>
    <property type="match status" value="1"/>
</dbReference>
<organism evidence="3 4">
    <name type="scientific">Ascaris lumbricoides</name>
    <name type="common">Giant roundworm</name>
    <dbReference type="NCBI Taxonomy" id="6252"/>
    <lineage>
        <taxon>Eukaryota</taxon>
        <taxon>Metazoa</taxon>
        <taxon>Ecdysozoa</taxon>
        <taxon>Nematoda</taxon>
        <taxon>Chromadorea</taxon>
        <taxon>Rhabditida</taxon>
        <taxon>Spirurina</taxon>
        <taxon>Ascaridomorpha</taxon>
        <taxon>Ascaridoidea</taxon>
        <taxon>Ascarididae</taxon>
        <taxon>Ascaris</taxon>
    </lineage>
</organism>
<evidence type="ECO:0000256" key="1">
    <source>
        <dbReference type="SAM" id="MobiDB-lite"/>
    </source>
</evidence>
<dbReference type="Proteomes" id="UP000036681">
    <property type="component" value="Unplaced"/>
</dbReference>
<evidence type="ECO:0000313" key="4">
    <source>
        <dbReference type="WBParaSite" id="ALUE_0002142701-mRNA-1"/>
    </source>
</evidence>
<reference evidence="4" key="1">
    <citation type="submission" date="2017-02" db="UniProtKB">
        <authorList>
            <consortium name="WormBaseParasite"/>
        </authorList>
    </citation>
    <scope>IDENTIFICATION</scope>
</reference>
<dbReference type="Gene3D" id="3.15.20.10">
    <property type="entry name" value="Bactericidal permeability-increasing protein, domain 2"/>
    <property type="match status" value="1"/>
</dbReference>
<dbReference type="GO" id="GO:0005615">
    <property type="term" value="C:extracellular space"/>
    <property type="evidence" value="ECO:0007669"/>
    <property type="project" value="TreeGrafter"/>
</dbReference>
<dbReference type="SMART" id="SM00329">
    <property type="entry name" value="BPI2"/>
    <property type="match status" value="1"/>
</dbReference>
<dbReference type="GO" id="GO:0008289">
    <property type="term" value="F:lipid binding"/>
    <property type="evidence" value="ECO:0007669"/>
    <property type="project" value="InterPro"/>
</dbReference>
<dbReference type="InterPro" id="IPR017943">
    <property type="entry name" value="Bactericidal_perm-incr_a/b_dom"/>
</dbReference>
<accession>A0A0M3IRP9</accession>
<dbReference type="PANTHER" id="PTHR10504">
    <property type="entry name" value="BACTERICIDAL PERMEABILITY-INCREASING BPI PROTEIN-RELATED"/>
    <property type="match status" value="1"/>
</dbReference>
<sequence length="218" mass="24067">MTSKVRSQIYTNIANPNKRHESSLLEKKTANRTKKMLYCCRERLLKFVIDEETTSSLSGFLRTSCTSDSVCFADVLPQLAERFPNSKVQLVVVATRAPTVIFASRNGGKAYSQAAVFGLDLVADTSLHIQLQFRASLLCFQNSTILGKVTLSRFHLSKTSGNIGVTDEEVSDLALLSSEMLQKFVNNVLQNGFPVPIPQGMRAKTGQSTPEKDGERMV</sequence>
<evidence type="ECO:0000259" key="2">
    <source>
        <dbReference type="SMART" id="SM00329"/>
    </source>
</evidence>
<proteinExistence type="predicted"/>
<name>A0A0M3IRP9_ASCLU</name>
<feature type="domain" description="Lipid-binding serum glycoprotein C-terminal" evidence="2">
    <location>
        <begin position="31"/>
        <end position="213"/>
    </location>
</feature>
<dbReference type="InterPro" id="IPR032942">
    <property type="entry name" value="BPI/LBP/Plunc"/>
</dbReference>
<keyword evidence="3" id="KW-1185">Reference proteome</keyword>
<protein>
    <submittedName>
        <fullName evidence="4">BPI2 domain-containing protein</fullName>
    </submittedName>
</protein>
<dbReference type="SUPFAM" id="SSF55394">
    <property type="entry name" value="Bactericidal permeability-increasing protein, BPI"/>
    <property type="match status" value="1"/>
</dbReference>
<evidence type="ECO:0000313" key="3">
    <source>
        <dbReference type="Proteomes" id="UP000036681"/>
    </source>
</evidence>
<dbReference type="AlphaFoldDB" id="A0A0M3IRP9"/>
<dbReference type="WBParaSite" id="ALUE_0002142701-mRNA-1">
    <property type="protein sequence ID" value="ALUE_0002142701-mRNA-1"/>
    <property type="gene ID" value="ALUE_0002142701"/>
</dbReference>
<dbReference type="InterPro" id="IPR001124">
    <property type="entry name" value="Lipid-bd_serum_glycop_C"/>
</dbReference>
<dbReference type="Pfam" id="PF02886">
    <property type="entry name" value="LBP_BPI_CETP_C"/>
    <property type="match status" value="1"/>
</dbReference>
<feature type="region of interest" description="Disordered" evidence="1">
    <location>
        <begin position="199"/>
        <end position="218"/>
    </location>
</feature>